<dbReference type="InterPro" id="IPR053140">
    <property type="entry name" value="GDSL_Rv0518-like"/>
</dbReference>
<dbReference type="Pfam" id="PF13472">
    <property type="entry name" value="Lipase_GDSL_2"/>
    <property type="match status" value="1"/>
</dbReference>
<dbReference type="GO" id="GO:0016788">
    <property type="term" value="F:hydrolase activity, acting on ester bonds"/>
    <property type="evidence" value="ECO:0007669"/>
    <property type="project" value="UniProtKB-ARBA"/>
</dbReference>
<evidence type="ECO:0000313" key="3">
    <source>
        <dbReference type="Proteomes" id="UP000567293"/>
    </source>
</evidence>
<dbReference type="EMBL" id="JACDQQ010002626">
    <property type="protein sequence ID" value="MBA0088676.1"/>
    <property type="molecule type" value="Genomic_DNA"/>
</dbReference>
<proteinExistence type="predicted"/>
<dbReference type="PANTHER" id="PTHR43784">
    <property type="entry name" value="GDSL-LIKE LIPASE/ACYLHYDROLASE, PUTATIVE (AFU_ORTHOLOGUE AFUA_2G00820)-RELATED"/>
    <property type="match status" value="1"/>
</dbReference>
<dbReference type="Proteomes" id="UP000567293">
    <property type="component" value="Unassembled WGS sequence"/>
</dbReference>
<dbReference type="InterPro" id="IPR036514">
    <property type="entry name" value="SGNH_hydro_sf"/>
</dbReference>
<dbReference type="Gene3D" id="3.40.50.1110">
    <property type="entry name" value="SGNH hydrolase"/>
    <property type="match status" value="1"/>
</dbReference>
<accession>A0A7V8NWC5</accession>
<dbReference type="SUPFAM" id="SSF52266">
    <property type="entry name" value="SGNH hydrolase"/>
    <property type="match status" value="1"/>
</dbReference>
<gene>
    <name evidence="2" type="ORF">HRJ53_27115</name>
</gene>
<protein>
    <submittedName>
        <fullName evidence="2">SGNH/GDSL hydrolase family protein</fullName>
    </submittedName>
</protein>
<dbReference type="PANTHER" id="PTHR43784:SF2">
    <property type="entry name" value="GDSL-LIKE LIPASE_ACYLHYDROLASE, PUTATIVE (AFU_ORTHOLOGUE AFUA_2G00820)-RELATED"/>
    <property type="match status" value="1"/>
</dbReference>
<comment type="caution">
    <text evidence="2">The sequence shown here is derived from an EMBL/GenBank/DDBJ whole genome shotgun (WGS) entry which is preliminary data.</text>
</comment>
<dbReference type="InterPro" id="IPR013830">
    <property type="entry name" value="SGNH_hydro"/>
</dbReference>
<name>A0A7V8NWC5_9BACT</name>
<feature type="non-terminal residue" evidence="2">
    <location>
        <position position="1"/>
    </location>
</feature>
<keyword evidence="2" id="KW-0378">Hydrolase</keyword>
<sequence length="120" mass="13068">IGTCKDGCDLDTTAKDMIHAYRQIILRAHSQSIRVYGATITPFGGSFYATPGTERARQAVNHWIRTSGSFDAVIDFDAATRDPDHPSNLSAKVDSGDHLHPADPGYKMMADSVDLNLFAN</sequence>
<reference evidence="2" key="1">
    <citation type="submission" date="2020-06" db="EMBL/GenBank/DDBJ databases">
        <title>Legume-microbial interactions unlock mineral nutrients during tropical forest succession.</title>
        <authorList>
            <person name="Epihov D.Z."/>
        </authorList>
    </citation>
    <scope>NUCLEOTIDE SEQUENCE [LARGE SCALE GENOMIC DNA]</scope>
    <source>
        <strain evidence="2">Pan2503</strain>
    </source>
</reference>
<evidence type="ECO:0000259" key="1">
    <source>
        <dbReference type="Pfam" id="PF13472"/>
    </source>
</evidence>
<organism evidence="2 3">
    <name type="scientific">Candidatus Acidiferrum panamense</name>
    <dbReference type="NCBI Taxonomy" id="2741543"/>
    <lineage>
        <taxon>Bacteria</taxon>
        <taxon>Pseudomonadati</taxon>
        <taxon>Acidobacteriota</taxon>
        <taxon>Terriglobia</taxon>
        <taxon>Candidatus Acidiferrales</taxon>
        <taxon>Candidatus Acidiferrum</taxon>
    </lineage>
</organism>
<dbReference type="AlphaFoldDB" id="A0A7V8NWC5"/>
<evidence type="ECO:0000313" key="2">
    <source>
        <dbReference type="EMBL" id="MBA0088676.1"/>
    </source>
</evidence>
<feature type="domain" description="SGNH hydrolase-type esterase" evidence="1">
    <location>
        <begin position="13"/>
        <end position="107"/>
    </location>
</feature>
<keyword evidence="3" id="KW-1185">Reference proteome</keyword>